<sequence>MFVIPGIDSRYFHRGSPEGIVDMNEEAARDAVHSGGAADQGEAAVLSRVVRYAAISGQYTPGIFLSNLPSVGTLENELGEEQVAGRHVATKRKHLDDWNPSAAFPLVPASLHHFPFKAPKASSPRVSRPSQAVPGHESLVIYFSSSQESSRSGDVFPGVMVRSQCSETRSILLAPHQPLHACHLNASTYLFKKRRGRAGGWQAEAAAGIAAPQPRHAAVEERDRLRGAAELNSG</sequence>
<protein>
    <submittedName>
        <fullName evidence="2">Uncharacterized protein</fullName>
    </submittedName>
</protein>
<evidence type="ECO:0000256" key="1">
    <source>
        <dbReference type="SAM" id="MobiDB-lite"/>
    </source>
</evidence>
<dbReference type="EMBL" id="JARAKH010000002">
    <property type="protein sequence ID" value="KAK8406781.1"/>
    <property type="molecule type" value="Genomic_DNA"/>
</dbReference>
<dbReference type="AlphaFoldDB" id="A0AAW0V4H2"/>
<evidence type="ECO:0000313" key="3">
    <source>
        <dbReference type="Proteomes" id="UP001487740"/>
    </source>
</evidence>
<accession>A0AAW0V4H2</accession>
<gene>
    <name evidence="2" type="ORF">O3P69_007377</name>
</gene>
<comment type="caution">
    <text evidence="2">The sequence shown here is derived from an EMBL/GenBank/DDBJ whole genome shotgun (WGS) entry which is preliminary data.</text>
</comment>
<keyword evidence="3" id="KW-1185">Reference proteome</keyword>
<proteinExistence type="predicted"/>
<organism evidence="2 3">
    <name type="scientific">Scylla paramamosain</name>
    <name type="common">Mud crab</name>
    <dbReference type="NCBI Taxonomy" id="85552"/>
    <lineage>
        <taxon>Eukaryota</taxon>
        <taxon>Metazoa</taxon>
        <taxon>Ecdysozoa</taxon>
        <taxon>Arthropoda</taxon>
        <taxon>Crustacea</taxon>
        <taxon>Multicrustacea</taxon>
        <taxon>Malacostraca</taxon>
        <taxon>Eumalacostraca</taxon>
        <taxon>Eucarida</taxon>
        <taxon>Decapoda</taxon>
        <taxon>Pleocyemata</taxon>
        <taxon>Brachyura</taxon>
        <taxon>Eubrachyura</taxon>
        <taxon>Portunoidea</taxon>
        <taxon>Portunidae</taxon>
        <taxon>Portuninae</taxon>
        <taxon>Scylla</taxon>
    </lineage>
</organism>
<name>A0AAW0V4H2_SCYPA</name>
<evidence type="ECO:0000313" key="2">
    <source>
        <dbReference type="EMBL" id="KAK8406781.1"/>
    </source>
</evidence>
<feature type="compositionally biased region" description="Basic and acidic residues" evidence="1">
    <location>
        <begin position="217"/>
        <end position="227"/>
    </location>
</feature>
<reference evidence="2 3" key="1">
    <citation type="submission" date="2023-03" db="EMBL/GenBank/DDBJ databases">
        <title>High-quality genome of Scylla paramamosain provides insights in environmental adaptation.</title>
        <authorList>
            <person name="Zhang L."/>
        </authorList>
    </citation>
    <scope>NUCLEOTIDE SEQUENCE [LARGE SCALE GENOMIC DNA]</scope>
    <source>
        <strain evidence="2">LZ_2023a</strain>
        <tissue evidence="2">Muscle</tissue>
    </source>
</reference>
<feature type="region of interest" description="Disordered" evidence="1">
    <location>
        <begin position="212"/>
        <end position="234"/>
    </location>
</feature>
<dbReference type="Proteomes" id="UP001487740">
    <property type="component" value="Unassembled WGS sequence"/>
</dbReference>